<sequence>MYKVTLLLALGFAAASAFLQDFQRDLQGTITPTNFTTTCNRVATETCTGGYCCAAVTRNGTAVNTNATLGTCVPAEFHTQAFNVSGSISATCPAEETGGDGSFAAAIKVTAVMVLALVAGMFF</sequence>
<dbReference type="AlphaFoldDB" id="A0A8J8NLT7"/>
<evidence type="ECO:0000313" key="3">
    <source>
        <dbReference type="Proteomes" id="UP000785679"/>
    </source>
</evidence>
<gene>
    <name evidence="2" type="ORF">FGO68_gene13963</name>
</gene>
<dbReference type="EMBL" id="RRYP01011597">
    <property type="protein sequence ID" value="TNV77626.1"/>
    <property type="molecule type" value="Genomic_DNA"/>
</dbReference>
<keyword evidence="3" id="KW-1185">Reference proteome</keyword>
<organism evidence="2 3">
    <name type="scientific">Halteria grandinella</name>
    <dbReference type="NCBI Taxonomy" id="5974"/>
    <lineage>
        <taxon>Eukaryota</taxon>
        <taxon>Sar</taxon>
        <taxon>Alveolata</taxon>
        <taxon>Ciliophora</taxon>
        <taxon>Intramacronucleata</taxon>
        <taxon>Spirotrichea</taxon>
        <taxon>Stichotrichia</taxon>
        <taxon>Sporadotrichida</taxon>
        <taxon>Halteriidae</taxon>
        <taxon>Halteria</taxon>
    </lineage>
</organism>
<proteinExistence type="predicted"/>
<feature type="chain" id="PRO_5035183802" evidence="1">
    <location>
        <begin position="18"/>
        <end position="123"/>
    </location>
</feature>
<keyword evidence="1" id="KW-0732">Signal</keyword>
<comment type="caution">
    <text evidence="2">The sequence shown here is derived from an EMBL/GenBank/DDBJ whole genome shotgun (WGS) entry which is preliminary data.</text>
</comment>
<accession>A0A8J8NLT7</accession>
<protein>
    <submittedName>
        <fullName evidence="2">Uncharacterized protein</fullName>
    </submittedName>
</protein>
<reference evidence="2" key="1">
    <citation type="submission" date="2019-06" db="EMBL/GenBank/DDBJ databases">
        <authorList>
            <person name="Zheng W."/>
        </authorList>
    </citation>
    <scope>NUCLEOTIDE SEQUENCE</scope>
    <source>
        <strain evidence="2">QDHG01</strain>
    </source>
</reference>
<dbReference type="Proteomes" id="UP000785679">
    <property type="component" value="Unassembled WGS sequence"/>
</dbReference>
<feature type="signal peptide" evidence="1">
    <location>
        <begin position="1"/>
        <end position="17"/>
    </location>
</feature>
<name>A0A8J8NLT7_HALGN</name>
<evidence type="ECO:0000313" key="2">
    <source>
        <dbReference type="EMBL" id="TNV77626.1"/>
    </source>
</evidence>
<evidence type="ECO:0000256" key="1">
    <source>
        <dbReference type="SAM" id="SignalP"/>
    </source>
</evidence>